<evidence type="ECO:0000256" key="5">
    <source>
        <dbReference type="ARBA" id="ARBA00022692"/>
    </source>
</evidence>
<keyword evidence="11" id="KW-1185">Reference proteome</keyword>
<keyword evidence="5 10" id="KW-0812">Transmembrane</keyword>
<dbReference type="AlphaFoldDB" id="A0A914KMA6"/>
<evidence type="ECO:0000256" key="8">
    <source>
        <dbReference type="ARBA" id="ARBA00023034"/>
    </source>
</evidence>
<evidence type="ECO:0000256" key="7">
    <source>
        <dbReference type="ARBA" id="ARBA00022989"/>
    </source>
</evidence>
<keyword evidence="3 10" id="KW-0328">Glycosyltransferase</keyword>
<dbReference type="InterPro" id="IPR002659">
    <property type="entry name" value="Glyco_trans_31"/>
</dbReference>
<keyword evidence="7 10" id="KW-1133">Transmembrane helix</keyword>
<keyword evidence="6 10" id="KW-0735">Signal-anchor</keyword>
<evidence type="ECO:0000256" key="2">
    <source>
        <dbReference type="ARBA" id="ARBA00008661"/>
    </source>
</evidence>
<dbReference type="GO" id="GO:0016758">
    <property type="term" value="F:hexosyltransferase activity"/>
    <property type="evidence" value="ECO:0007669"/>
    <property type="project" value="InterPro"/>
</dbReference>
<dbReference type="GO" id="GO:0006493">
    <property type="term" value="P:protein O-linked glycosylation"/>
    <property type="evidence" value="ECO:0007669"/>
    <property type="project" value="TreeGrafter"/>
</dbReference>
<dbReference type="EC" id="2.4.1.-" evidence="10"/>
<evidence type="ECO:0000256" key="10">
    <source>
        <dbReference type="RuleBase" id="RU363063"/>
    </source>
</evidence>
<keyword evidence="9 10" id="KW-0472">Membrane</keyword>
<feature type="transmembrane region" description="Helical" evidence="10">
    <location>
        <begin position="19"/>
        <end position="37"/>
    </location>
</feature>
<comment type="similarity">
    <text evidence="2 10">Belongs to the glycosyltransferase 31 family.</text>
</comment>
<evidence type="ECO:0000256" key="1">
    <source>
        <dbReference type="ARBA" id="ARBA00004323"/>
    </source>
</evidence>
<evidence type="ECO:0000256" key="3">
    <source>
        <dbReference type="ARBA" id="ARBA00022676"/>
    </source>
</evidence>
<sequence length="362" mass="42840">MFTQPIKVRINFFSSCFRVLFRVCLIFLIFSTFYLAFRQLLHLKRINQAWEEDTRPLRNFTSKFKNMEHTYSLQEPLNPPCNNDTKVFILVLSRRESYINREAIRLTWLKDAPNGTVLRFFLADQNIKKNHRGDFQVDPDKVSPFKLSKFVHEEHKHYDDTVFLKGIPDTYANLHYMVHAAFQWQQTFCPQAKYVMKTDDDTVVHLERLFFWIKIKFDLELDERNPASCFGNALINTSPIREKSHKWYVPEEVYPHKKYPNYVNGCTYMCSAVAIKRILEACPRVKAINMEDVLYTGIVAQEANVSRVDEPWHFWGGGAFDKQTYCADGYPYTFAVYDHIYSIELFGDLYANLKDMKCKWNL</sequence>
<accession>A0A914KMA6</accession>
<evidence type="ECO:0000256" key="4">
    <source>
        <dbReference type="ARBA" id="ARBA00022679"/>
    </source>
</evidence>
<evidence type="ECO:0000313" key="11">
    <source>
        <dbReference type="Proteomes" id="UP000887563"/>
    </source>
</evidence>
<keyword evidence="8 10" id="KW-0333">Golgi apparatus</keyword>
<evidence type="ECO:0000313" key="12">
    <source>
        <dbReference type="WBParaSite" id="Minc3s00029g01792"/>
    </source>
</evidence>
<dbReference type="WBParaSite" id="Minc3s00029g01792">
    <property type="protein sequence ID" value="Minc3s00029g01792"/>
    <property type="gene ID" value="Minc3s00029g01792"/>
</dbReference>
<dbReference type="GO" id="GO:0000139">
    <property type="term" value="C:Golgi membrane"/>
    <property type="evidence" value="ECO:0007669"/>
    <property type="project" value="UniProtKB-SubCell"/>
</dbReference>
<name>A0A914KMA6_MELIC</name>
<reference evidence="12" key="1">
    <citation type="submission" date="2022-11" db="UniProtKB">
        <authorList>
            <consortium name="WormBaseParasite"/>
        </authorList>
    </citation>
    <scope>IDENTIFICATION</scope>
</reference>
<protein>
    <recommendedName>
        <fullName evidence="10">Hexosyltransferase</fullName>
        <ecNumber evidence="10">2.4.1.-</ecNumber>
    </recommendedName>
</protein>
<keyword evidence="4" id="KW-0808">Transferase</keyword>
<dbReference type="PANTHER" id="PTHR11214">
    <property type="entry name" value="BETA-1,3-N-ACETYLGLUCOSAMINYLTRANSFERASE"/>
    <property type="match status" value="1"/>
</dbReference>
<evidence type="ECO:0000256" key="6">
    <source>
        <dbReference type="ARBA" id="ARBA00022968"/>
    </source>
</evidence>
<dbReference type="Gene3D" id="3.90.550.50">
    <property type="match status" value="1"/>
</dbReference>
<comment type="subcellular location">
    <subcellularLocation>
        <location evidence="1 10">Golgi apparatus membrane</location>
        <topology evidence="1 10">Single-pass type II membrane protein</topology>
    </subcellularLocation>
</comment>
<dbReference type="PANTHER" id="PTHR11214:SF3">
    <property type="entry name" value="BETA-1,3-GALACTOSYLTRANSFERASE 6"/>
    <property type="match status" value="1"/>
</dbReference>
<evidence type="ECO:0000256" key="9">
    <source>
        <dbReference type="ARBA" id="ARBA00023136"/>
    </source>
</evidence>
<proteinExistence type="inferred from homology"/>
<dbReference type="Proteomes" id="UP000887563">
    <property type="component" value="Unplaced"/>
</dbReference>
<organism evidence="11 12">
    <name type="scientific">Meloidogyne incognita</name>
    <name type="common">Southern root-knot nematode worm</name>
    <name type="synonym">Oxyuris incognita</name>
    <dbReference type="NCBI Taxonomy" id="6306"/>
    <lineage>
        <taxon>Eukaryota</taxon>
        <taxon>Metazoa</taxon>
        <taxon>Ecdysozoa</taxon>
        <taxon>Nematoda</taxon>
        <taxon>Chromadorea</taxon>
        <taxon>Rhabditida</taxon>
        <taxon>Tylenchina</taxon>
        <taxon>Tylenchomorpha</taxon>
        <taxon>Tylenchoidea</taxon>
        <taxon>Meloidogynidae</taxon>
        <taxon>Meloidogyninae</taxon>
        <taxon>Meloidogyne</taxon>
        <taxon>Meloidogyne incognita group</taxon>
    </lineage>
</organism>
<dbReference type="Pfam" id="PF01762">
    <property type="entry name" value="Galactosyl_T"/>
    <property type="match status" value="1"/>
</dbReference>